<dbReference type="RefSeq" id="WP_113646080.1">
    <property type="nucleotide sequence ID" value="NZ_QMHN01000001.1"/>
</dbReference>
<dbReference type="Proteomes" id="UP000284120">
    <property type="component" value="Unassembled WGS sequence"/>
</dbReference>
<feature type="signal peptide" evidence="1">
    <location>
        <begin position="1"/>
        <end position="20"/>
    </location>
</feature>
<keyword evidence="1" id="KW-0732">Signal</keyword>
<protein>
    <recommendedName>
        <fullName evidence="4">LamG domain-containing protein</fullName>
    </recommendedName>
</protein>
<evidence type="ECO:0000313" key="3">
    <source>
        <dbReference type="Proteomes" id="UP000284120"/>
    </source>
</evidence>
<accession>A0A443Z231</accession>
<sequence>MNKRLHITAALALFLGVAQAQTKTWSDAGTFDNKGTVWSYNLGKGTGNAGDKFSSGEAVKTSVSSTATPGFLSYPSSGFAAVTTGANAGGSVKTEGKDAATKLVLDASSNASANKFAVYDISKASPVSSLFFNVSFKGDNDPTNGAVVFGIGNARGNNIFKNTSSLTGADATGVFAGLRWEFSTNKAVFFSYRALNNGSYGYKLINANSFTKTGEHQVELYINNATTSQKYTKMGKAYDLAPATFNIWVDGNLMTTESGAGIPASGELAPEAPLNSFLFQGYHSKGSVPNALTLNLSHIQMNFAK</sequence>
<proteinExistence type="predicted"/>
<organism evidence="2 3">
    <name type="scientific">Pedobacter chitinilyticus</name>
    <dbReference type="NCBI Taxonomy" id="2233776"/>
    <lineage>
        <taxon>Bacteria</taxon>
        <taxon>Pseudomonadati</taxon>
        <taxon>Bacteroidota</taxon>
        <taxon>Sphingobacteriia</taxon>
        <taxon>Sphingobacteriales</taxon>
        <taxon>Sphingobacteriaceae</taxon>
        <taxon>Pedobacter</taxon>
    </lineage>
</organism>
<comment type="caution">
    <text evidence="2">The sequence shown here is derived from an EMBL/GenBank/DDBJ whole genome shotgun (WGS) entry which is preliminary data.</text>
</comment>
<name>A0A443Z231_9SPHI</name>
<keyword evidence="3" id="KW-1185">Reference proteome</keyword>
<dbReference type="EMBL" id="SAYW01000001">
    <property type="protein sequence ID" value="RWU10594.1"/>
    <property type="molecule type" value="Genomic_DNA"/>
</dbReference>
<evidence type="ECO:0000256" key="1">
    <source>
        <dbReference type="SAM" id="SignalP"/>
    </source>
</evidence>
<gene>
    <name evidence="2" type="ORF">DPV69_04440</name>
</gene>
<evidence type="ECO:0008006" key="4">
    <source>
        <dbReference type="Google" id="ProtNLM"/>
    </source>
</evidence>
<dbReference type="OrthoDB" id="747544at2"/>
<evidence type="ECO:0000313" key="2">
    <source>
        <dbReference type="EMBL" id="RWU10594.1"/>
    </source>
</evidence>
<dbReference type="AlphaFoldDB" id="A0A443Z231"/>
<reference evidence="2 3" key="1">
    <citation type="submission" date="2018-06" db="EMBL/GenBank/DDBJ databases">
        <title>Pedobacter endophyticus sp. nov., an endophytic bacterium isolated from a leaf of Triticum aestivum.</title>
        <authorList>
            <person name="Zhang L."/>
        </authorList>
    </citation>
    <scope>NUCLEOTIDE SEQUENCE [LARGE SCALE GENOMIC DNA]</scope>
    <source>
        <strain evidence="2 3">CM134L-2</strain>
    </source>
</reference>
<feature type="chain" id="PRO_5019520173" description="LamG domain-containing protein" evidence="1">
    <location>
        <begin position="21"/>
        <end position="305"/>
    </location>
</feature>